<name>V5BBJ2_9GAMM</name>
<reference evidence="1 2" key="1">
    <citation type="journal article" date="2013" name="Genome Announc.">
        <title>Draft Genome Sequence of the Methanotrophic Gammaproteobacterium Methyloglobulus morosus DSM 22980 Strain KoM1.</title>
        <authorList>
            <person name="Poehlein A."/>
            <person name="Deutzmann J.S."/>
            <person name="Daniel R."/>
            <person name="Simeonova D.D."/>
        </authorList>
    </citation>
    <scope>NUCLEOTIDE SEQUENCE [LARGE SCALE GENOMIC DNA]</scope>
    <source>
        <strain evidence="1 2">KoM1</strain>
    </source>
</reference>
<evidence type="ECO:0000313" key="1">
    <source>
        <dbReference type="EMBL" id="ESS70630.1"/>
    </source>
</evidence>
<dbReference type="RefSeq" id="WP_023495787.1">
    <property type="nucleotide sequence ID" value="NZ_AYLO01000112.1"/>
</dbReference>
<sequence>MKPQITATVHNLFYRKITRYGFCLVLGYLLSGCATQPGPVATEGATTSRALILAVWDFDNNSMAGGDVDYLSKALSEMLITDLSQVSDMRLVERVNLRAALEEQHLSTSQLASDETRLKLGRIAGANLLAFGSYMAMAGQVRIDVRVVDAETSLVKFSEATSGSPQDAAKQMQTIAVHLASKLDASVISGKENATDMMLWKRYEEGISLMDKHLYEPAITIFKEILQANPSFAAAEKQIKLALELQTRQ</sequence>
<dbReference type="Gene3D" id="3.40.50.10610">
    <property type="entry name" value="ABC-type transport auxiliary lipoprotein component"/>
    <property type="match status" value="1"/>
</dbReference>
<protein>
    <submittedName>
        <fullName evidence="1">Putative integral membrane protein</fullName>
    </submittedName>
</protein>
<dbReference type="STRING" id="1116472.MGMO_120c00170"/>
<dbReference type="OrthoDB" id="551031at2"/>
<dbReference type="Pfam" id="PF03783">
    <property type="entry name" value="CsgG"/>
    <property type="match status" value="1"/>
</dbReference>
<dbReference type="GO" id="GO:0030288">
    <property type="term" value="C:outer membrane-bounded periplasmic space"/>
    <property type="evidence" value="ECO:0007669"/>
    <property type="project" value="InterPro"/>
</dbReference>
<evidence type="ECO:0000313" key="2">
    <source>
        <dbReference type="Proteomes" id="UP000017842"/>
    </source>
</evidence>
<gene>
    <name evidence="1" type="ORF">MGMO_120c00170</name>
</gene>
<dbReference type="PROSITE" id="PS51257">
    <property type="entry name" value="PROKAR_LIPOPROTEIN"/>
    <property type="match status" value="1"/>
</dbReference>
<dbReference type="eggNOG" id="COG5616">
    <property type="taxonomic scope" value="Bacteria"/>
</dbReference>
<keyword evidence="2" id="KW-1185">Reference proteome</keyword>
<accession>V5BBJ2</accession>
<organism evidence="1 2">
    <name type="scientific">Methyloglobulus morosus KoM1</name>
    <dbReference type="NCBI Taxonomy" id="1116472"/>
    <lineage>
        <taxon>Bacteria</taxon>
        <taxon>Pseudomonadati</taxon>
        <taxon>Pseudomonadota</taxon>
        <taxon>Gammaproteobacteria</taxon>
        <taxon>Methylococcales</taxon>
        <taxon>Methylococcaceae</taxon>
        <taxon>Methyloglobulus</taxon>
    </lineage>
</organism>
<dbReference type="AlphaFoldDB" id="V5BBJ2"/>
<dbReference type="EMBL" id="AYLO01000112">
    <property type="protein sequence ID" value="ESS70630.1"/>
    <property type="molecule type" value="Genomic_DNA"/>
</dbReference>
<comment type="caution">
    <text evidence="1">The sequence shown here is derived from an EMBL/GenBank/DDBJ whole genome shotgun (WGS) entry which is preliminary data.</text>
</comment>
<proteinExistence type="predicted"/>
<dbReference type="InterPro" id="IPR005534">
    <property type="entry name" value="Curli_assmbl/transp-comp_CsgG"/>
</dbReference>
<dbReference type="Proteomes" id="UP000017842">
    <property type="component" value="Unassembled WGS sequence"/>
</dbReference>